<keyword evidence="7" id="KW-0915">Sodium</keyword>
<proteinExistence type="inferred from homology"/>
<feature type="binding site" evidence="7">
    <location>
        <position position="281"/>
    </location>
    <ligand>
        <name>Na(+)</name>
        <dbReference type="ChEBI" id="CHEBI:29101"/>
        <label>1</label>
    </ligand>
</feature>
<feature type="transmembrane region" description="Helical" evidence="9">
    <location>
        <begin position="307"/>
        <end position="328"/>
    </location>
</feature>
<evidence type="ECO:0000256" key="3">
    <source>
        <dbReference type="ARBA" id="ARBA00022692"/>
    </source>
</evidence>
<dbReference type="OrthoDB" id="6581954at2759"/>
<dbReference type="Pfam" id="PF00209">
    <property type="entry name" value="SNF"/>
    <property type="match status" value="1"/>
</dbReference>
<dbReference type="EMBL" id="NEDP02003738">
    <property type="protein sequence ID" value="OWF48018.1"/>
    <property type="molecule type" value="Genomic_DNA"/>
</dbReference>
<feature type="binding site" evidence="7">
    <location>
        <position position="434"/>
    </location>
    <ligand>
        <name>Na(+)</name>
        <dbReference type="ChEBI" id="CHEBI:29101"/>
        <label>1</label>
    </ligand>
</feature>
<feature type="binding site" evidence="7">
    <location>
        <position position="313"/>
    </location>
    <ligand>
        <name>Na(+)</name>
        <dbReference type="ChEBI" id="CHEBI:29101"/>
        <label>1</label>
    </ligand>
</feature>
<dbReference type="GO" id="GO:0015293">
    <property type="term" value="F:symporter activity"/>
    <property type="evidence" value="ECO:0007669"/>
    <property type="project" value="UniProtKB-KW"/>
</dbReference>
<feature type="transmembrane region" description="Helical" evidence="9">
    <location>
        <begin position="109"/>
        <end position="140"/>
    </location>
</feature>
<feature type="binding site" evidence="7">
    <location>
        <position position="53"/>
    </location>
    <ligand>
        <name>Na(+)</name>
        <dbReference type="ChEBI" id="CHEBI:29101"/>
        <label>1</label>
    </ligand>
</feature>
<dbReference type="GO" id="GO:0006865">
    <property type="term" value="P:amino acid transport"/>
    <property type="evidence" value="ECO:0007669"/>
    <property type="project" value="TreeGrafter"/>
</dbReference>
<name>A0A210QGZ1_MIZYE</name>
<evidence type="ECO:0000256" key="8">
    <source>
        <dbReference type="RuleBase" id="RU003732"/>
    </source>
</evidence>
<evidence type="ECO:0000313" key="10">
    <source>
        <dbReference type="EMBL" id="OWF48018.1"/>
    </source>
</evidence>
<evidence type="ECO:0000256" key="7">
    <source>
        <dbReference type="PIRSR" id="PIRSR600175-1"/>
    </source>
</evidence>
<dbReference type="InterPro" id="IPR002438">
    <property type="entry name" value="Neutral_aa_SLC6"/>
</dbReference>
<evidence type="ECO:0000256" key="2">
    <source>
        <dbReference type="ARBA" id="ARBA00022448"/>
    </source>
</evidence>
<feature type="transmembrane region" description="Helical" evidence="9">
    <location>
        <begin position="69"/>
        <end position="89"/>
    </location>
</feature>
<keyword evidence="7" id="KW-0479">Metal-binding</keyword>
<comment type="similarity">
    <text evidence="8">Belongs to the sodium:neurotransmitter symporter (SNF) (TC 2.A.22) family.</text>
</comment>
<dbReference type="PANTHER" id="PTHR11616">
    <property type="entry name" value="SODIUM/CHLORIDE DEPENDENT TRANSPORTER"/>
    <property type="match status" value="1"/>
</dbReference>
<dbReference type="GO" id="GO:0035725">
    <property type="term" value="P:sodium ion transmembrane transport"/>
    <property type="evidence" value="ECO:0007669"/>
    <property type="project" value="TreeGrafter"/>
</dbReference>
<evidence type="ECO:0000256" key="9">
    <source>
        <dbReference type="SAM" id="Phobius"/>
    </source>
</evidence>
<keyword evidence="8" id="KW-0769">Symport</keyword>
<feature type="transmembrane region" description="Helical" evidence="9">
    <location>
        <begin position="198"/>
        <end position="216"/>
    </location>
</feature>
<feature type="transmembrane region" description="Helical" evidence="9">
    <location>
        <begin position="491"/>
        <end position="514"/>
    </location>
</feature>
<feature type="binding site" evidence="7">
    <location>
        <position position="48"/>
    </location>
    <ligand>
        <name>Na(+)</name>
        <dbReference type="ChEBI" id="CHEBI:29101"/>
        <label>1</label>
    </ligand>
</feature>
<evidence type="ECO:0000313" key="11">
    <source>
        <dbReference type="Proteomes" id="UP000242188"/>
    </source>
</evidence>
<dbReference type="AlphaFoldDB" id="A0A210QGZ1"/>
<feature type="binding site" evidence="7">
    <location>
        <position position="49"/>
    </location>
    <ligand>
        <name>Na(+)</name>
        <dbReference type="ChEBI" id="CHEBI:29101"/>
        <label>2</label>
    </ligand>
</feature>
<feature type="transmembrane region" description="Helical" evidence="9">
    <location>
        <begin position="459"/>
        <end position="485"/>
    </location>
</feature>
<dbReference type="PROSITE" id="PS00610">
    <property type="entry name" value="NA_NEUROTRAN_SYMP_1"/>
    <property type="match status" value="1"/>
</dbReference>
<organism evidence="10 11">
    <name type="scientific">Mizuhopecten yessoensis</name>
    <name type="common">Japanese scallop</name>
    <name type="synonym">Patinopecten yessoensis</name>
    <dbReference type="NCBI Taxonomy" id="6573"/>
    <lineage>
        <taxon>Eukaryota</taxon>
        <taxon>Metazoa</taxon>
        <taxon>Spiralia</taxon>
        <taxon>Lophotrochozoa</taxon>
        <taxon>Mollusca</taxon>
        <taxon>Bivalvia</taxon>
        <taxon>Autobranchia</taxon>
        <taxon>Pteriomorphia</taxon>
        <taxon>Pectinida</taxon>
        <taxon>Pectinoidea</taxon>
        <taxon>Pectinidae</taxon>
        <taxon>Mizuhopecten</taxon>
    </lineage>
</organism>
<dbReference type="PRINTS" id="PR01206">
    <property type="entry name" value="ORPHTRNSPORT"/>
</dbReference>
<keyword evidence="5 9" id="KW-0472">Membrane</keyword>
<keyword evidence="11" id="KW-1185">Reference proteome</keyword>
<keyword evidence="3 8" id="KW-0812">Transmembrane</keyword>
<dbReference type="PANTHER" id="PTHR11616:SF182">
    <property type="entry name" value="TRANSPORTER"/>
    <property type="match status" value="1"/>
</dbReference>
<sequence length="679" mass="75701">MTKKNVLEEEANGELTVPLNTDEIGANGKARAKWDSKLQYFFMVISYAVGLGNVWRFPYLVQQHGGGAFLIPYLIMLFVEGMPLLYLEFAAGQHFRMGSMGTWNKVHPFLGGVGIASAVTSFMVGVYYNAIIMWCFYYIFHSFQSPLPWATCPTVLKEGTNISIPVEECDISGPTSYFWYRNALDISDSIEESDGIKWKMMLCLIFAWLIIYACIWKGIKSSGKVVYVTATFPYVVLLIFFGRGITLRGATDGLIHMLSPKMDRLADPQVWLDAATQIFYSFGLGFGGLIAFSSYNPRNNNCERDAIIVSLTNWFTAILASTVIFSVLGFKATTMYENCVERNMEKLIDMYPEWNATTLTMDVYKSHFENNESLMNSTLAHFRHCDFHEDLDKAAEGTGLAFIVFTQAINEFGPSAPFWSIIFFLMLLSLGIGSEFGTLEGVTTCIYDLDSHPWLRKKWLVSGVLCLVSCLIGMLFVLGSGSYWVALFDSYAGSFPLISVALTEAIAIGWVYGVNRFGDDLETMIGHQPHIYWKVVWKFIAPFLIAGLLTSTLISKFVKPITYKAYSKDIAGMVDRHYPWFAGLMAAFLVLVSVLCIPGVAILRKLGVLRYKDYAKGAQAQTGGHTTSTVAFMRTAAEDNDSGHNSDEINEDHLRGTSCAVIDEHVTFGLGADENLSNV</sequence>
<feature type="transmembrane region" description="Helical" evidence="9">
    <location>
        <begin position="535"/>
        <end position="558"/>
    </location>
</feature>
<dbReference type="InterPro" id="IPR037272">
    <property type="entry name" value="SNS_sf"/>
</dbReference>
<comment type="caution">
    <text evidence="10">The sequence shown here is derived from an EMBL/GenBank/DDBJ whole genome shotgun (WGS) entry which is preliminary data.</text>
</comment>
<gene>
    <name evidence="10" type="ORF">KP79_PYT13930</name>
</gene>
<accession>A0A210QGZ1</accession>
<feature type="transmembrane region" description="Helical" evidence="9">
    <location>
        <begin position="278"/>
        <end position="295"/>
    </location>
</feature>
<evidence type="ECO:0000256" key="1">
    <source>
        <dbReference type="ARBA" id="ARBA00004141"/>
    </source>
</evidence>
<dbReference type="NCBIfam" id="NF037979">
    <property type="entry name" value="Na_transp"/>
    <property type="match status" value="1"/>
</dbReference>
<evidence type="ECO:0000256" key="5">
    <source>
        <dbReference type="ARBA" id="ARBA00023136"/>
    </source>
</evidence>
<evidence type="ECO:0000256" key="6">
    <source>
        <dbReference type="ARBA" id="ARBA00023180"/>
    </source>
</evidence>
<dbReference type="PRINTS" id="PR00176">
    <property type="entry name" value="NANEUSMPORT"/>
</dbReference>
<keyword evidence="2 8" id="KW-0813">Transport</keyword>
<protein>
    <recommendedName>
        <fullName evidence="8">Transporter</fullName>
    </recommendedName>
</protein>
<dbReference type="GO" id="GO:0005886">
    <property type="term" value="C:plasma membrane"/>
    <property type="evidence" value="ECO:0007669"/>
    <property type="project" value="InterPro"/>
</dbReference>
<dbReference type="PROSITE" id="PS50267">
    <property type="entry name" value="NA_NEUROTRAN_SYMP_3"/>
    <property type="match status" value="1"/>
</dbReference>
<comment type="subcellular location">
    <subcellularLocation>
        <location evidence="1">Membrane</location>
        <topology evidence="1">Multi-pass membrane protein</topology>
    </subcellularLocation>
</comment>
<dbReference type="SUPFAM" id="SSF161070">
    <property type="entry name" value="SNF-like"/>
    <property type="match status" value="1"/>
</dbReference>
<dbReference type="GO" id="GO:0046872">
    <property type="term" value="F:metal ion binding"/>
    <property type="evidence" value="ECO:0007669"/>
    <property type="project" value="UniProtKB-KW"/>
</dbReference>
<feature type="transmembrane region" description="Helical" evidence="9">
    <location>
        <begin position="225"/>
        <end position="245"/>
    </location>
</feature>
<feature type="transmembrane region" description="Helical" evidence="9">
    <location>
        <begin position="418"/>
        <end position="439"/>
    </location>
</feature>
<feature type="binding site" evidence="7">
    <location>
        <position position="430"/>
    </location>
    <ligand>
        <name>Na(+)</name>
        <dbReference type="ChEBI" id="CHEBI:29101"/>
        <label>1</label>
    </ligand>
</feature>
<keyword evidence="4 9" id="KW-1133">Transmembrane helix</keyword>
<evidence type="ECO:0000256" key="4">
    <source>
        <dbReference type="ARBA" id="ARBA00022989"/>
    </source>
</evidence>
<feature type="transmembrane region" description="Helical" evidence="9">
    <location>
        <begin position="578"/>
        <end position="603"/>
    </location>
</feature>
<dbReference type="InterPro" id="IPR000175">
    <property type="entry name" value="Na/ntran_symport"/>
</dbReference>
<reference evidence="10 11" key="1">
    <citation type="journal article" date="2017" name="Nat. Ecol. Evol.">
        <title>Scallop genome provides insights into evolution of bilaterian karyotype and development.</title>
        <authorList>
            <person name="Wang S."/>
            <person name="Zhang J."/>
            <person name="Jiao W."/>
            <person name="Li J."/>
            <person name="Xun X."/>
            <person name="Sun Y."/>
            <person name="Guo X."/>
            <person name="Huan P."/>
            <person name="Dong B."/>
            <person name="Zhang L."/>
            <person name="Hu X."/>
            <person name="Sun X."/>
            <person name="Wang J."/>
            <person name="Zhao C."/>
            <person name="Wang Y."/>
            <person name="Wang D."/>
            <person name="Huang X."/>
            <person name="Wang R."/>
            <person name="Lv J."/>
            <person name="Li Y."/>
            <person name="Zhang Z."/>
            <person name="Liu B."/>
            <person name="Lu W."/>
            <person name="Hui Y."/>
            <person name="Liang J."/>
            <person name="Zhou Z."/>
            <person name="Hou R."/>
            <person name="Li X."/>
            <person name="Liu Y."/>
            <person name="Li H."/>
            <person name="Ning X."/>
            <person name="Lin Y."/>
            <person name="Zhao L."/>
            <person name="Xing Q."/>
            <person name="Dou J."/>
            <person name="Li Y."/>
            <person name="Mao J."/>
            <person name="Guo H."/>
            <person name="Dou H."/>
            <person name="Li T."/>
            <person name="Mu C."/>
            <person name="Jiang W."/>
            <person name="Fu Q."/>
            <person name="Fu X."/>
            <person name="Miao Y."/>
            <person name="Liu J."/>
            <person name="Yu Q."/>
            <person name="Li R."/>
            <person name="Liao H."/>
            <person name="Li X."/>
            <person name="Kong Y."/>
            <person name="Jiang Z."/>
            <person name="Chourrout D."/>
            <person name="Li R."/>
            <person name="Bao Z."/>
        </authorList>
    </citation>
    <scope>NUCLEOTIDE SEQUENCE [LARGE SCALE GENOMIC DNA]</scope>
    <source>
        <strain evidence="10 11">PY_sf001</strain>
    </source>
</reference>
<dbReference type="Proteomes" id="UP000242188">
    <property type="component" value="Unassembled WGS sequence"/>
</dbReference>
<keyword evidence="6" id="KW-0325">Glycoprotein</keyword>
<feature type="transmembrane region" description="Helical" evidence="9">
    <location>
        <begin position="38"/>
        <end position="57"/>
    </location>
</feature>